<accession>A0A978VRS7</accession>
<proteinExistence type="inferred from homology"/>
<dbReference type="GO" id="GO:0004869">
    <property type="term" value="F:cysteine-type endopeptidase inhibitor activity"/>
    <property type="evidence" value="ECO:0007669"/>
    <property type="project" value="UniProtKB-KW"/>
</dbReference>
<evidence type="ECO:0000256" key="5">
    <source>
        <dbReference type="ARBA" id="ARBA00023242"/>
    </source>
</evidence>
<dbReference type="PANTHER" id="PTHR13165:SF0">
    <property type="entry name" value="SERRATE RNA EFFECTOR MOLECULE HOMOLOG"/>
    <property type="match status" value="1"/>
</dbReference>
<sequence length="454" mass="52239">MESDPKTKPDMISKTFNGDKSIAERGIKIATKQLEAPLSHADRGSFRERYDRYADIVEGSEGFISFPGLTSSIMGGIGPCRVNDKYTEKAAKYAVEEHNKRTSENVTLKNIVKANSQFANDMVFYLTLETLVGDQTFFKEAIVHQYVDGSQKLDIFRDAIYYYKIKELESILGGDADSSTKRSAGRLKIRYNPTQLLQIFGRSPTAFYSNGDDKAADGAGIRMELHFAAAPKAHPVSCLPIQIHRDIGLASALVRKLDWEKGIENNFLCNINYYRELNSESTFQILVIKCLATERVLYGFRHVRPDDNDHGETIESGDEWLHKLHSFWYKRLTNRWVHIRRRGPRRKFKRMRSNLLTHPWKPLIMKQKLDAADIEAFYRCKCVKKIYDENKGWMFGCVADACTELFHCAEDACKHLMLEHPEVEEKLTSLLHEKVYLHNYMSDPDARGSSWWDP</sequence>
<keyword evidence="5" id="KW-0539">Nucleus</keyword>
<comment type="caution">
    <text evidence="7">The sequence shown here is derived from an EMBL/GenBank/DDBJ whole genome shotgun (WGS) entry which is preliminary data.</text>
</comment>
<dbReference type="Pfam" id="PF16845">
    <property type="entry name" value="SQAPI"/>
    <property type="match status" value="1"/>
</dbReference>
<dbReference type="GO" id="GO:0031053">
    <property type="term" value="P:primary miRNA processing"/>
    <property type="evidence" value="ECO:0007669"/>
    <property type="project" value="TreeGrafter"/>
</dbReference>
<evidence type="ECO:0000256" key="2">
    <source>
        <dbReference type="ARBA" id="ARBA00005407"/>
    </source>
</evidence>
<dbReference type="Pfam" id="PF04959">
    <property type="entry name" value="ARS2"/>
    <property type="match status" value="1"/>
</dbReference>
<dbReference type="SUPFAM" id="SSF54403">
    <property type="entry name" value="Cystatin/monellin"/>
    <property type="match status" value="1"/>
</dbReference>
<evidence type="ECO:0000313" key="7">
    <source>
        <dbReference type="EMBL" id="KAH7538252.1"/>
    </source>
</evidence>
<dbReference type="InterPro" id="IPR046350">
    <property type="entry name" value="Cystatin_sf"/>
</dbReference>
<comment type="subcellular location">
    <subcellularLocation>
        <location evidence="1">Nucleus</location>
    </subcellularLocation>
</comment>
<dbReference type="InterPro" id="IPR039727">
    <property type="entry name" value="SE/Ars2"/>
</dbReference>
<feature type="domain" description="Cystatin" evidence="6">
    <location>
        <begin position="72"/>
        <end position="159"/>
    </location>
</feature>
<organism evidence="7 8">
    <name type="scientific">Ziziphus jujuba var. spinosa</name>
    <dbReference type="NCBI Taxonomy" id="714518"/>
    <lineage>
        <taxon>Eukaryota</taxon>
        <taxon>Viridiplantae</taxon>
        <taxon>Streptophyta</taxon>
        <taxon>Embryophyta</taxon>
        <taxon>Tracheophyta</taxon>
        <taxon>Spermatophyta</taxon>
        <taxon>Magnoliopsida</taxon>
        <taxon>eudicotyledons</taxon>
        <taxon>Gunneridae</taxon>
        <taxon>Pentapetalae</taxon>
        <taxon>rosids</taxon>
        <taxon>fabids</taxon>
        <taxon>Rosales</taxon>
        <taxon>Rhamnaceae</taxon>
        <taxon>Paliureae</taxon>
        <taxon>Ziziphus</taxon>
    </lineage>
</organism>
<protein>
    <recommendedName>
        <fullName evidence="6">Cystatin domain-containing protein</fullName>
    </recommendedName>
</protein>
<reference evidence="7" key="1">
    <citation type="journal article" date="2021" name="Front. Plant Sci.">
        <title>Chromosome-Scale Genome Assembly for Chinese Sour Jujube and Insights Into Its Genome Evolution and Domestication Signature.</title>
        <authorList>
            <person name="Shen L.-Y."/>
            <person name="Luo H."/>
            <person name="Wang X.-L."/>
            <person name="Wang X.-M."/>
            <person name="Qiu X.-J."/>
            <person name="Liu H."/>
            <person name="Zhou S.-S."/>
            <person name="Jia K.-H."/>
            <person name="Nie S."/>
            <person name="Bao Y.-T."/>
            <person name="Zhang R.-G."/>
            <person name="Yun Q.-Z."/>
            <person name="Chai Y.-H."/>
            <person name="Lu J.-Y."/>
            <person name="Li Y."/>
            <person name="Zhao S.-W."/>
            <person name="Mao J.-F."/>
            <person name="Jia S.-G."/>
            <person name="Mao Y.-M."/>
        </authorList>
    </citation>
    <scope>NUCLEOTIDE SEQUENCE</scope>
    <source>
        <strain evidence="7">AT0</strain>
        <tissue evidence="7">Leaf</tissue>
    </source>
</reference>
<comment type="similarity">
    <text evidence="2">Belongs to the ARS2 family.</text>
</comment>
<evidence type="ECO:0000256" key="4">
    <source>
        <dbReference type="ARBA" id="ARBA00022704"/>
    </source>
</evidence>
<dbReference type="SMART" id="SM00043">
    <property type="entry name" value="CY"/>
    <property type="match status" value="1"/>
</dbReference>
<dbReference type="GO" id="GO:0016604">
    <property type="term" value="C:nuclear body"/>
    <property type="evidence" value="ECO:0007669"/>
    <property type="project" value="TreeGrafter"/>
</dbReference>
<dbReference type="AlphaFoldDB" id="A0A978VRS7"/>
<keyword evidence="3" id="KW-0646">Protease inhibitor</keyword>
<dbReference type="Gene3D" id="3.10.450.10">
    <property type="match status" value="1"/>
</dbReference>
<evidence type="ECO:0000256" key="1">
    <source>
        <dbReference type="ARBA" id="ARBA00004123"/>
    </source>
</evidence>
<name>A0A978VRS7_ZIZJJ</name>
<dbReference type="Proteomes" id="UP000813462">
    <property type="component" value="Unassembled WGS sequence"/>
</dbReference>
<dbReference type="InterPro" id="IPR000010">
    <property type="entry name" value="Cystatin_dom"/>
</dbReference>
<dbReference type="InterPro" id="IPR007042">
    <property type="entry name" value="SERRATE/Ars2_C"/>
</dbReference>
<dbReference type="CDD" id="cd00042">
    <property type="entry name" value="CY"/>
    <property type="match status" value="1"/>
</dbReference>
<evidence type="ECO:0000313" key="8">
    <source>
        <dbReference type="Proteomes" id="UP000813462"/>
    </source>
</evidence>
<evidence type="ECO:0000259" key="6">
    <source>
        <dbReference type="SMART" id="SM00043"/>
    </source>
</evidence>
<dbReference type="EMBL" id="JAEACU010000003">
    <property type="protein sequence ID" value="KAH7538252.1"/>
    <property type="molecule type" value="Genomic_DNA"/>
</dbReference>
<gene>
    <name evidence="7" type="ORF">FEM48_Zijuj03G0179500</name>
</gene>
<keyword evidence="4" id="KW-0789">Thiol protease inhibitor</keyword>
<dbReference type="PANTHER" id="PTHR13165">
    <property type="entry name" value="ARSENITE-RESISTANCE PROTEIN 2"/>
    <property type="match status" value="1"/>
</dbReference>
<evidence type="ECO:0000256" key="3">
    <source>
        <dbReference type="ARBA" id="ARBA00022690"/>
    </source>
</evidence>